<sequence length="416" mass="45526">MWNTQDEDSDDESVMRFRTGNYRRPSTAMSINTLASRDTAADISEYTRQRRTSEQSTAPARIGRSQEDHGWSSHPSGLQAQNERHHLRALKDANITLDTTNVPQALLRGLSIRKLKPNEDGTAYYCEPGGLMPTIIPEDQSPVTPTASVAGSLYRGSRGRANARPYRPPFAPAEDLLTTEPVSEAPRRGFSLVDPGVVPRPHADGPTAAETTEVSGDGITRKKSLKDRLARGVSLHRRKRSSSAPPMPTVPLASPSSLIDSPPPGRDNRLSRSSSVNQSSPRDEGATGEFKGFVRKLSRKRPSARRAQTLPTVPEFKPAPILTPIKLHPPPAVLGLQAIPLSSFAPLPAVQPKAASTPSDCRQTASPASDRRVARPRSRNPYTDSWASDSYASEELKLWPTRDEEQTPYILTRTRA</sequence>
<feature type="compositionally biased region" description="Polar residues" evidence="1">
    <location>
        <begin position="380"/>
        <end position="391"/>
    </location>
</feature>
<feature type="compositionally biased region" description="Polar residues" evidence="1">
    <location>
        <begin position="27"/>
        <end position="36"/>
    </location>
</feature>
<proteinExistence type="predicted"/>
<reference evidence="2 3" key="2">
    <citation type="journal article" date="2012" name="Open Biol.">
        <title>Characteristics of nucleosomes and linker DNA regions on the genome of the basidiomycete Mixia osmundae revealed by mono- and dinucleosome mapping.</title>
        <authorList>
            <person name="Nishida H."/>
            <person name="Kondo S."/>
            <person name="Matsumoto T."/>
            <person name="Suzuki Y."/>
            <person name="Yoshikawa H."/>
            <person name="Taylor T.D."/>
            <person name="Sugiyama J."/>
        </authorList>
    </citation>
    <scope>NUCLEOTIDE SEQUENCE [LARGE SCALE GENOMIC DNA]</scope>
    <source>
        <strain evidence="3">CBS 9802 / IAM 14324 / JCM 22182 / KY 12970</strain>
    </source>
</reference>
<feature type="compositionally biased region" description="Acidic residues" evidence="1">
    <location>
        <begin position="1"/>
        <end position="12"/>
    </location>
</feature>
<organism evidence="2 3">
    <name type="scientific">Mixia osmundae (strain CBS 9802 / IAM 14324 / JCM 22182 / KY 12970)</name>
    <dbReference type="NCBI Taxonomy" id="764103"/>
    <lineage>
        <taxon>Eukaryota</taxon>
        <taxon>Fungi</taxon>
        <taxon>Dikarya</taxon>
        <taxon>Basidiomycota</taxon>
        <taxon>Pucciniomycotina</taxon>
        <taxon>Mixiomycetes</taxon>
        <taxon>Mixiales</taxon>
        <taxon>Mixiaceae</taxon>
        <taxon>Mixia</taxon>
    </lineage>
</organism>
<feature type="compositionally biased region" description="Basic and acidic residues" evidence="1">
    <location>
        <begin position="394"/>
        <end position="405"/>
    </location>
</feature>
<evidence type="ECO:0000313" key="2">
    <source>
        <dbReference type="EMBL" id="GAA94363.1"/>
    </source>
</evidence>
<dbReference type="InParanoid" id="G7DUV3"/>
<dbReference type="AlphaFoldDB" id="G7DUV3"/>
<protein>
    <submittedName>
        <fullName evidence="2">Uncharacterized protein</fullName>
    </submittedName>
</protein>
<feature type="region of interest" description="Disordered" evidence="1">
    <location>
        <begin position="1"/>
        <end position="79"/>
    </location>
</feature>
<dbReference type="RefSeq" id="XP_014565985.1">
    <property type="nucleotide sequence ID" value="XM_014710499.1"/>
</dbReference>
<evidence type="ECO:0000313" key="3">
    <source>
        <dbReference type="Proteomes" id="UP000009131"/>
    </source>
</evidence>
<dbReference type="HOGENOM" id="CLU_660703_0_0_1"/>
<comment type="caution">
    <text evidence="2">The sequence shown here is derived from an EMBL/GenBank/DDBJ whole genome shotgun (WGS) entry which is preliminary data.</text>
</comment>
<reference evidence="2 3" key="1">
    <citation type="journal article" date="2011" name="J. Gen. Appl. Microbiol.">
        <title>Draft genome sequencing of the enigmatic basidiomycete Mixia osmundae.</title>
        <authorList>
            <person name="Nishida H."/>
            <person name="Nagatsuka Y."/>
            <person name="Sugiyama J."/>
        </authorList>
    </citation>
    <scope>NUCLEOTIDE SEQUENCE [LARGE SCALE GENOMIC DNA]</scope>
    <source>
        <strain evidence="3">CBS 9802 / IAM 14324 / JCM 22182 / KY 12970</strain>
    </source>
</reference>
<feature type="compositionally biased region" description="Low complexity" evidence="1">
    <location>
        <begin position="271"/>
        <end position="280"/>
    </location>
</feature>
<feature type="compositionally biased region" description="Basic residues" evidence="1">
    <location>
        <begin position="293"/>
        <end position="304"/>
    </location>
</feature>
<accession>G7DUV3</accession>
<dbReference type="EMBL" id="BABT02000032">
    <property type="protein sequence ID" value="GAA94363.1"/>
    <property type="molecule type" value="Genomic_DNA"/>
</dbReference>
<gene>
    <name evidence="2" type="primary">Mo01014</name>
    <name evidence="2" type="ORF">E5Q_01014</name>
</gene>
<feature type="compositionally biased region" description="Polar residues" evidence="1">
    <location>
        <begin position="354"/>
        <end position="367"/>
    </location>
</feature>
<evidence type="ECO:0000256" key="1">
    <source>
        <dbReference type="SAM" id="MobiDB-lite"/>
    </source>
</evidence>
<keyword evidence="3" id="KW-1185">Reference proteome</keyword>
<feature type="region of interest" description="Disordered" evidence="1">
    <location>
        <begin position="158"/>
        <end position="316"/>
    </location>
</feature>
<dbReference type="Proteomes" id="UP000009131">
    <property type="component" value="Unassembled WGS sequence"/>
</dbReference>
<name>G7DUV3_MIXOS</name>
<feature type="region of interest" description="Disordered" evidence="1">
    <location>
        <begin position="350"/>
        <end position="416"/>
    </location>
</feature>